<accession>A0ABU2ML42</accession>
<dbReference type="Pfam" id="PF01899">
    <property type="entry name" value="MNHE"/>
    <property type="match status" value="1"/>
</dbReference>
<evidence type="ECO:0000256" key="5">
    <source>
        <dbReference type="ARBA" id="ARBA00022989"/>
    </source>
</evidence>
<dbReference type="EMBL" id="JAVREL010000003">
    <property type="protein sequence ID" value="MDT0342326.1"/>
    <property type="molecule type" value="Genomic_DNA"/>
</dbReference>
<dbReference type="PANTHER" id="PTHR34584">
    <property type="entry name" value="NA(+)/H(+) ANTIPORTER SUBUNIT E1"/>
    <property type="match status" value="1"/>
</dbReference>
<reference evidence="8" key="1">
    <citation type="submission" date="2023-07" db="EMBL/GenBank/DDBJ databases">
        <title>30 novel species of actinomycetes from the DSMZ collection.</title>
        <authorList>
            <person name="Nouioui I."/>
        </authorList>
    </citation>
    <scope>NUCLEOTIDE SEQUENCE [LARGE SCALE GENOMIC DNA]</scope>
    <source>
        <strain evidence="8">DSM 44938</strain>
    </source>
</reference>
<gene>
    <name evidence="7" type="ORF">RM590_06760</name>
</gene>
<keyword evidence="4" id="KW-0812">Transmembrane</keyword>
<evidence type="ECO:0000256" key="4">
    <source>
        <dbReference type="ARBA" id="ARBA00022692"/>
    </source>
</evidence>
<evidence type="ECO:0000313" key="8">
    <source>
        <dbReference type="Proteomes" id="UP001183246"/>
    </source>
</evidence>
<keyword evidence="3" id="KW-1003">Cell membrane</keyword>
<dbReference type="PANTHER" id="PTHR34584:SF1">
    <property type="entry name" value="NA(+)_H(+) ANTIPORTER SUBUNIT E1"/>
    <property type="match status" value="1"/>
</dbReference>
<evidence type="ECO:0000256" key="3">
    <source>
        <dbReference type="ARBA" id="ARBA00022475"/>
    </source>
</evidence>
<organism evidence="7 8">
    <name type="scientific">Streptomyces litchfieldiae</name>
    <dbReference type="NCBI Taxonomy" id="3075543"/>
    <lineage>
        <taxon>Bacteria</taxon>
        <taxon>Bacillati</taxon>
        <taxon>Actinomycetota</taxon>
        <taxon>Actinomycetes</taxon>
        <taxon>Kitasatosporales</taxon>
        <taxon>Streptomycetaceae</taxon>
        <taxon>Streptomyces</taxon>
    </lineage>
</organism>
<comment type="subcellular location">
    <subcellularLocation>
        <location evidence="1">Cell membrane</location>
        <topology evidence="1">Multi-pass membrane protein</topology>
    </subcellularLocation>
</comment>
<dbReference type="InterPro" id="IPR029056">
    <property type="entry name" value="Ribokinase-like"/>
</dbReference>
<keyword evidence="8" id="KW-1185">Reference proteome</keyword>
<comment type="caution">
    <text evidence="7">The sequence shown here is derived from an EMBL/GenBank/DDBJ whole genome shotgun (WGS) entry which is preliminary data.</text>
</comment>
<comment type="similarity">
    <text evidence="2">Belongs to the CPA3 antiporters (TC 2.A.63) subunit E family.</text>
</comment>
<dbReference type="RefSeq" id="WP_311703464.1">
    <property type="nucleotide sequence ID" value="NZ_JAVREL010000003.1"/>
</dbReference>
<dbReference type="Proteomes" id="UP001183246">
    <property type="component" value="Unassembled WGS sequence"/>
</dbReference>
<protein>
    <submittedName>
        <fullName evidence="7">Na+/H+ antiporter subunit E</fullName>
    </submittedName>
</protein>
<dbReference type="Gene3D" id="3.40.1190.20">
    <property type="match status" value="1"/>
</dbReference>
<keyword evidence="6" id="KW-0472">Membrane</keyword>
<dbReference type="NCBIfam" id="NF006521">
    <property type="entry name" value="PRK08965.1-5"/>
    <property type="match status" value="1"/>
</dbReference>
<name>A0ABU2ML42_9ACTN</name>
<evidence type="ECO:0000256" key="2">
    <source>
        <dbReference type="ARBA" id="ARBA00006228"/>
    </source>
</evidence>
<evidence type="ECO:0000256" key="1">
    <source>
        <dbReference type="ARBA" id="ARBA00004651"/>
    </source>
</evidence>
<evidence type="ECO:0000313" key="7">
    <source>
        <dbReference type="EMBL" id="MDT0342326.1"/>
    </source>
</evidence>
<proteinExistence type="inferred from homology"/>
<evidence type="ECO:0000256" key="6">
    <source>
        <dbReference type="ARBA" id="ARBA00023136"/>
    </source>
</evidence>
<dbReference type="InterPro" id="IPR002758">
    <property type="entry name" value="Cation_antiport_E"/>
</dbReference>
<keyword evidence="5" id="KW-1133">Transmembrane helix</keyword>
<sequence>MPRHRLAMLLWLWLLWILLWGSLSLLVLTGGLLVAAGTLLAFRMPPIHPGVTVRPLRLLALAAHLLADLAGSAVDVAWAAVRHGRRVPAAVVEVRLAEDSDLLIAATAYLTTMSPGSLVLEIDRDRRLLYVHGIPVAGPGGAENLRRAVRVAERGTLAAFPPVPPAPPASAKETTT</sequence>